<proteinExistence type="inferred from homology"/>
<dbReference type="SUPFAM" id="SSF54665">
    <property type="entry name" value="CO dehydrogenase molybdoprotein N-domain-like"/>
    <property type="match status" value="1"/>
</dbReference>
<dbReference type="SUPFAM" id="SSF56176">
    <property type="entry name" value="FAD-binding/transporter-associated domain-like"/>
    <property type="match status" value="1"/>
</dbReference>
<keyword evidence="8" id="KW-0560">Oxidoreductase</keyword>
<feature type="active site" description="Proton acceptor" evidence="13">
    <location>
        <position position="1081"/>
    </location>
</feature>
<dbReference type="InterPro" id="IPR036884">
    <property type="entry name" value="2Fe-2S-bd_dom_sf"/>
</dbReference>
<evidence type="ECO:0000256" key="11">
    <source>
        <dbReference type="ARBA" id="ARBA00023027"/>
    </source>
</evidence>
<comment type="cofactor">
    <cofactor evidence="12">
        <name>[2Fe-2S] cluster</name>
        <dbReference type="ChEBI" id="CHEBI:190135"/>
    </cofactor>
</comment>
<evidence type="ECO:0000256" key="14">
    <source>
        <dbReference type="PIRSR" id="PIRSR000127-2"/>
    </source>
</evidence>
<dbReference type="AlphaFoldDB" id="A0A397BD39"/>
<feature type="binding site" evidence="15">
    <location>
        <position position="70"/>
    </location>
    <ligand>
        <name>[2Fe-2S] cluster</name>
        <dbReference type="ChEBI" id="CHEBI:190135"/>
        <label>1</label>
    </ligand>
</feature>
<dbReference type="InterPro" id="IPR016169">
    <property type="entry name" value="FAD-bd_PCMH_sub2"/>
</dbReference>
<reference evidence="18 19" key="1">
    <citation type="submission" date="2018-08" db="EMBL/GenBank/DDBJ databases">
        <title>Aphanomyces genome sequencing and annotation.</title>
        <authorList>
            <person name="Minardi D."/>
            <person name="Oidtmann B."/>
            <person name="Van Der Giezen M."/>
            <person name="Studholme D.J."/>
        </authorList>
    </citation>
    <scope>NUCLEOTIDE SEQUENCE [LARGE SCALE GENOMIC DNA]</scope>
    <source>
        <strain evidence="18 19">Yx</strain>
    </source>
</reference>
<dbReference type="PANTHER" id="PTHR11908">
    <property type="entry name" value="XANTHINE DEHYDROGENASE"/>
    <property type="match status" value="1"/>
</dbReference>
<dbReference type="Gene3D" id="3.30.465.10">
    <property type="match status" value="1"/>
</dbReference>
<dbReference type="Pfam" id="PF00941">
    <property type="entry name" value="FAD_binding_5"/>
    <property type="match status" value="1"/>
</dbReference>
<dbReference type="Proteomes" id="UP000266239">
    <property type="component" value="Unassembled WGS sequence"/>
</dbReference>
<dbReference type="InterPro" id="IPR000674">
    <property type="entry name" value="Ald_Oxase/Xan_DH_a/b"/>
</dbReference>
<dbReference type="Gene3D" id="3.10.20.30">
    <property type="match status" value="1"/>
</dbReference>
<dbReference type="EMBL" id="QUTA01004817">
    <property type="protein sequence ID" value="RHY18276.1"/>
    <property type="molecule type" value="Genomic_DNA"/>
</dbReference>
<feature type="domain" description="FAD-binding PCMH-type" evidence="17">
    <location>
        <begin position="237"/>
        <end position="428"/>
    </location>
</feature>
<dbReference type="SUPFAM" id="SSF56003">
    <property type="entry name" value="Molybdenum cofactor-binding domain"/>
    <property type="match status" value="1"/>
</dbReference>
<dbReference type="InterPro" id="IPR012675">
    <property type="entry name" value="Beta-grasp_dom_sf"/>
</dbReference>
<comment type="cofactor">
    <cofactor evidence="15">
        <name>Mo-molybdopterin</name>
        <dbReference type="ChEBI" id="CHEBI:71302"/>
    </cofactor>
    <text evidence="15">Binds 1 Mo-molybdopterin (Mo-MPT) cofactor per subunit.</text>
</comment>
<dbReference type="Gene3D" id="3.30.390.50">
    <property type="entry name" value="CO dehydrogenase flavoprotein, C-terminal domain"/>
    <property type="match status" value="1"/>
</dbReference>
<feature type="binding site" evidence="15">
    <location>
        <position position="67"/>
    </location>
    <ligand>
        <name>[2Fe-2S] cluster</name>
        <dbReference type="ChEBI" id="CHEBI:190135"/>
        <label>1</label>
    </ligand>
</feature>
<evidence type="ECO:0000256" key="1">
    <source>
        <dbReference type="ARBA" id="ARBA00001974"/>
    </source>
</evidence>
<comment type="cofactor">
    <cofactor evidence="15">
        <name>[2Fe-2S] cluster</name>
        <dbReference type="ChEBI" id="CHEBI:190135"/>
    </cofactor>
    <text evidence="15">Binds 2 [2Fe-2S] clusters.</text>
</comment>
<dbReference type="SMART" id="SM01092">
    <property type="entry name" value="CO_deh_flav_C"/>
    <property type="match status" value="1"/>
</dbReference>
<keyword evidence="11" id="KW-0520">NAD</keyword>
<dbReference type="Pfam" id="PF01315">
    <property type="entry name" value="Ald_Xan_dh_C"/>
    <property type="match status" value="1"/>
</dbReference>
<dbReference type="Pfam" id="PF03450">
    <property type="entry name" value="CO_deh_flav_C"/>
    <property type="match status" value="1"/>
</dbReference>
<evidence type="ECO:0000256" key="3">
    <source>
        <dbReference type="ARBA" id="ARBA00022505"/>
    </source>
</evidence>
<keyword evidence="10 15" id="KW-0411">Iron-sulfur</keyword>
<organism evidence="18 19">
    <name type="scientific">Aphanomyces astaci</name>
    <name type="common">Crayfish plague agent</name>
    <dbReference type="NCBI Taxonomy" id="112090"/>
    <lineage>
        <taxon>Eukaryota</taxon>
        <taxon>Sar</taxon>
        <taxon>Stramenopiles</taxon>
        <taxon>Oomycota</taxon>
        <taxon>Saprolegniomycetes</taxon>
        <taxon>Saprolegniales</taxon>
        <taxon>Verrucalvaceae</taxon>
        <taxon>Aphanomyces</taxon>
    </lineage>
</organism>
<dbReference type="InterPro" id="IPR005107">
    <property type="entry name" value="CO_DH_flav_C"/>
</dbReference>
<evidence type="ECO:0000256" key="6">
    <source>
        <dbReference type="ARBA" id="ARBA00022723"/>
    </source>
</evidence>
<dbReference type="PROSITE" id="PS51085">
    <property type="entry name" value="2FE2S_FER_2"/>
    <property type="match status" value="1"/>
</dbReference>
<keyword evidence="4" id="KW-0285">Flavoprotein</keyword>
<dbReference type="Gene3D" id="3.90.1170.50">
    <property type="entry name" value="Aldehyde oxidase/xanthine dehydrogenase, a/b hammerhead"/>
    <property type="match status" value="1"/>
</dbReference>
<feature type="binding site" evidence="15">
    <location>
        <position position="171"/>
    </location>
    <ligand>
        <name>[2Fe-2S] cluster</name>
        <dbReference type="ChEBI" id="CHEBI:190135"/>
        <label>2</label>
    </ligand>
</feature>
<dbReference type="InterPro" id="IPR036010">
    <property type="entry name" value="2Fe-2S_ferredoxin-like_sf"/>
</dbReference>
<keyword evidence="6 15" id="KW-0479">Metal-binding</keyword>
<dbReference type="InterPro" id="IPR001041">
    <property type="entry name" value="2Fe-2S_ferredoxin-type"/>
</dbReference>
<feature type="binding site" evidence="15">
    <location>
        <position position="751"/>
    </location>
    <ligand>
        <name>Mo-molybdopterin</name>
        <dbReference type="ChEBI" id="CHEBI:71302"/>
    </ligand>
    <ligandPart>
        <name>Mo</name>
        <dbReference type="ChEBI" id="CHEBI:28685"/>
    </ligandPart>
</feature>
<dbReference type="SUPFAM" id="SSF54292">
    <property type="entry name" value="2Fe-2S ferredoxin-like"/>
    <property type="match status" value="1"/>
</dbReference>
<dbReference type="FunFam" id="3.30.365.10:FF:000001">
    <property type="entry name" value="Xanthine dehydrogenase oxidase"/>
    <property type="match status" value="1"/>
</dbReference>
<evidence type="ECO:0000256" key="15">
    <source>
        <dbReference type="PIRSR" id="PIRSR000127-3"/>
    </source>
</evidence>
<feature type="domain" description="2Fe-2S ferredoxin-type" evidence="16">
    <location>
        <begin position="19"/>
        <end position="110"/>
    </location>
</feature>
<dbReference type="GO" id="GO:0016491">
    <property type="term" value="F:oxidoreductase activity"/>
    <property type="evidence" value="ECO:0007669"/>
    <property type="project" value="UniProtKB-KW"/>
</dbReference>
<evidence type="ECO:0000256" key="2">
    <source>
        <dbReference type="ARBA" id="ARBA00006849"/>
    </source>
</evidence>
<dbReference type="InterPro" id="IPR036856">
    <property type="entry name" value="Ald_Oxase/Xan_DH_a/b_sf"/>
</dbReference>
<dbReference type="SUPFAM" id="SSF47741">
    <property type="entry name" value="CO dehydrogenase ISP C-domain like"/>
    <property type="match status" value="1"/>
</dbReference>
<protein>
    <recommendedName>
        <fullName evidence="20">FAD-binding PCMH-type domain-containing protein</fullName>
    </recommendedName>
</protein>
<keyword evidence="9 15" id="KW-0408">Iron</keyword>
<sequence>EADIPIMKNDDPMPAEWAHHLTFALNGRKVVVDGNTLPRFNDLRLIDYIRDHAGLTGTKLACGEGGCGACTVVLCHRVSPSSPLVHRSVNACLIPLASIDGMAVLTVEGVGSTKHRLHPIQSKMVDNYSMQCGYCTPGWVMNMYELLHTSDPSSLTKDTIENHFDGNLCRCTGYRPILKAMNSFGIDGPAPQLEYESSYDGVPFVDADEPEFEFVDRVPCDKSEATRSLKQCATSCDASSAVVWWYKVLTLEQLSAVQAKHKDESVMVVGGLTSRGVSKYFNQTAPYNRPVLSSVLVDITSIPALTAIVPVSDKNCLSVGAAVSLTALLAALRQTASDNPYLETLAHHISKVANHQVRNAATWAGNLSLARAFPSFPSDLVTGLWGYGASVTVLVASESRAMSIDAFLAIPETQNPLLVSLELPLYPLSPLRTFKCHKVAQRKENSHAHVNAAMMIVRNAQQVCTQARIVLNGVGTQVIRCHLTEKALINQLVTDPLTLDASLGALHADMPSQQQPLDPFKCGRQVIPSVLPDADSTAPVGLGIPKLSSKLLATGEAKYVADVPPIPGMLYGALVFSTQALANLVQLDTLRARQVAGVVDVVTAADIPGTNAIGDGLEPLFVPLQGQVLYVGMALGLVLATSASVAQHAAGLVVAEYTPLQDDPFWTTDAPITTVAMARAAGTLVPSTPDQPNPIPMPGNDDHVDEKIATAPRQLQGTVSFGSQRHFYMEPQASTVYPDEDRCYRVETSTQNPTGVQAAVAGVLGVSLHAVDVKMKRAGGGFGGKLTRCNVNATAAAIAAHKHDVVHHHKTPYGQELTNVTLDRIWQGLHASADVARRKEAAVYFNSQNKWKKRGLAVTPVKYGIAISGLKYGASVSIFHGDGTVLVTHGKHILGIDTKAAQMAAFMLGIPLAKIKLQPTSTGLIPNSDATGGSSTSESIARSVQYVLPCIRTPCLKNFSFEELTRLDRAACQTLITRLSSVEVDILTGEVNVLRTDIMYDCGKSFNPVIDIGQIEGAFVMALGLFFQESVEYDAAGRLLTSGTWEYKVPSHKDIPEVLNVTLLDKSDNPRGVMSSKAVGEPPFQLVNSVYFALKYALRHSRLERNVTEFFQLDMPATVDRRLLAAKVQPAELQL</sequence>
<name>A0A397BD39_APHAT</name>
<feature type="binding site" evidence="15">
    <location>
        <position position="92"/>
    </location>
    <ligand>
        <name>[2Fe-2S] cluster</name>
        <dbReference type="ChEBI" id="CHEBI:190135"/>
        <label>1</label>
    </ligand>
</feature>
<feature type="binding site" evidence="14">
    <location>
        <position position="438"/>
    </location>
    <ligand>
        <name>FAD</name>
        <dbReference type="ChEBI" id="CHEBI:57692"/>
    </ligand>
</feature>
<evidence type="ECO:0000256" key="7">
    <source>
        <dbReference type="ARBA" id="ARBA00022827"/>
    </source>
</evidence>
<feature type="binding site" evidence="15">
    <location>
        <position position="132"/>
    </location>
    <ligand>
        <name>[2Fe-2S] cluster</name>
        <dbReference type="ChEBI" id="CHEBI:190135"/>
        <label>2</label>
    </ligand>
</feature>
<dbReference type="PIRSF" id="PIRSF000127">
    <property type="entry name" value="Xanthine_DH"/>
    <property type="match status" value="1"/>
</dbReference>
<evidence type="ECO:0000256" key="5">
    <source>
        <dbReference type="ARBA" id="ARBA00022714"/>
    </source>
</evidence>
<feature type="binding site" evidence="15">
    <location>
        <position position="933"/>
    </location>
    <ligand>
        <name>Mo-molybdopterin</name>
        <dbReference type="ChEBI" id="CHEBI:71302"/>
    </ligand>
    <ligandPart>
        <name>Mo</name>
        <dbReference type="ChEBI" id="CHEBI:28685"/>
    </ligandPart>
</feature>
<dbReference type="InterPro" id="IPR036683">
    <property type="entry name" value="CO_DH_flav_C_dom_sf"/>
</dbReference>
<dbReference type="Pfam" id="PF20256">
    <property type="entry name" value="MoCoBD_2"/>
    <property type="match status" value="2"/>
</dbReference>
<dbReference type="InterPro" id="IPR016166">
    <property type="entry name" value="FAD-bd_PCMH"/>
</dbReference>
<dbReference type="InterPro" id="IPR016208">
    <property type="entry name" value="Ald_Oxase/xanthine_DH-like"/>
</dbReference>
<dbReference type="InterPro" id="IPR046867">
    <property type="entry name" value="AldOxase/xan_DH_MoCoBD2"/>
</dbReference>
<dbReference type="GO" id="GO:0051537">
    <property type="term" value="F:2 iron, 2 sulfur cluster binding"/>
    <property type="evidence" value="ECO:0007669"/>
    <property type="project" value="UniProtKB-KW"/>
</dbReference>
<evidence type="ECO:0000256" key="13">
    <source>
        <dbReference type="PIRSR" id="PIRSR000127-1"/>
    </source>
</evidence>
<feature type="binding site" evidence="15">
    <location>
        <position position="782"/>
    </location>
    <ligand>
        <name>Mo-molybdopterin</name>
        <dbReference type="ChEBI" id="CHEBI:71302"/>
    </ligand>
    <ligandPart>
        <name>Mo</name>
        <dbReference type="ChEBI" id="CHEBI:28685"/>
    </ligandPart>
</feature>
<evidence type="ECO:0000259" key="16">
    <source>
        <dbReference type="PROSITE" id="PS51085"/>
    </source>
</evidence>
<dbReference type="Pfam" id="PF01799">
    <property type="entry name" value="Fer2_2"/>
    <property type="match status" value="1"/>
</dbReference>
<feature type="non-terminal residue" evidence="18">
    <location>
        <position position="1"/>
    </location>
</feature>
<dbReference type="PROSITE" id="PS00197">
    <property type="entry name" value="2FE2S_FER_1"/>
    <property type="match status" value="1"/>
</dbReference>
<dbReference type="PANTHER" id="PTHR11908:SF132">
    <property type="entry name" value="ALDEHYDE OXIDASE 1-RELATED"/>
    <property type="match status" value="1"/>
</dbReference>
<dbReference type="InterPro" id="IPR008274">
    <property type="entry name" value="AldOxase/xan_DH_MoCoBD1"/>
</dbReference>
<dbReference type="Gene3D" id="3.30.365.10">
    <property type="entry name" value="Aldehyde oxidase/xanthine dehydrogenase, molybdopterin binding domain"/>
    <property type="match status" value="3"/>
</dbReference>
<feature type="binding site" evidence="14">
    <location>
        <position position="418"/>
    </location>
    <ligand>
        <name>FAD</name>
        <dbReference type="ChEBI" id="CHEBI:57692"/>
    </ligand>
</feature>
<dbReference type="GO" id="GO:0071949">
    <property type="term" value="F:FAD binding"/>
    <property type="evidence" value="ECO:0007669"/>
    <property type="project" value="InterPro"/>
</dbReference>
<keyword evidence="5 15" id="KW-0001">2Fe-2S</keyword>
<dbReference type="VEuPathDB" id="FungiDB:H257_08501"/>
<dbReference type="PROSITE" id="PS51387">
    <property type="entry name" value="FAD_PCMH"/>
    <property type="match status" value="1"/>
</dbReference>
<dbReference type="Pfam" id="PF02738">
    <property type="entry name" value="MoCoBD_1"/>
    <property type="match status" value="1"/>
</dbReference>
<dbReference type="InterPro" id="IPR037165">
    <property type="entry name" value="AldOxase/xan_DH_Mopterin-bd_sf"/>
</dbReference>
<comment type="caution">
    <text evidence="18">The sequence shown here is derived from an EMBL/GenBank/DDBJ whole genome shotgun (WGS) entry which is preliminary data.</text>
</comment>
<comment type="similarity">
    <text evidence="2">Belongs to the xanthine dehydrogenase family.</text>
</comment>
<evidence type="ECO:0000256" key="12">
    <source>
        <dbReference type="ARBA" id="ARBA00034078"/>
    </source>
</evidence>
<evidence type="ECO:0000256" key="4">
    <source>
        <dbReference type="ARBA" id="ARBA00022630"/>
    </source>
</evidence>
<feature type="binding site" evidence="15">
    <location>
        <position position="62"/>
    </location>
    <ligand>
        <name>[2Fe-2S] cluster</name>
        <dbReference type="ChEBI" id="CHEBI:190135"/>
        <label>1</label>
    </ligand>
</feature>
<dbReference type="InterPro" id="IPR036318">
    <property type="entry name" value="FAD-bd_PCMH-like_sf"/>
</dbReference>
<keyword evidence="3 15" id="KW-0500">Molybdenum</keyword>
<dbReference type="SUPFAM" id="SSF55447">
    <property type="entry name" value="CO dehydrogenase flavoprotein C-terminal domain-like"/>
    <property type="match status" value="1"/>
</dbReference>
<keyword evidence="7 14" id="KW-0274">FAD</keyword>
<evidence type="ECO:0000313" key="19">
    <source>
        <dbReference type="Proteomes" id="UP000266239"/>
    </source>
</evidence>
<dbReference type="Gene3D" id="1.10.150.120">
    <property type="entry name" value="[2Fe-2S]-binding domain"/>
    <property type="match status" value="1"/>
</dbReference>
<evidence type="ECO:0008006" key="20">
    <source>
        <dbReference type="Google" id="ProtNLM"/>
    </source>
</evidence>
<accession>A0A397BD39</accession>
<gene>
    <name evidence="18" type="ORF">DYB25_004476</name>
</gene>
<dbReference type="SMART" id="SM01008">
    <property type="entry name" value="Ald_Xan_dh_C"/>
    <property type="match status" value="1"/>
</dbReference>
<dbReference type="GO" id="GO:0005506">
    <property type="term" value="F:iron ion binding"/>
    <property type="evidence" value="ECO:0007669"/>
    <property type="project" value="InterPro"/>
</dbReference>
<evidence type="ECO:0000259" key="17">
    <source>
        <dbReference type="PROSITE" id="PS51387"/>
    </source>
</evidence>
<dbReference type="CDD" id="cd00207">
    <property type="entry name" value="fer2"/>
    <property type="match status" value="1"/>
</dbReference>
<dbReference type="InterPro" id="IPR002346">
    <property type="entry name" value="Mopterin_DH_FAD-bd"/>
</dbReference>
<feature type="binding site" evidence="15">
    <location>
        <position position="169"/>
    </location>
    <ligand>
        <name>[2Fe-2S] cluster</name>
        <dbReference type="ChEBI" id="CHEBI:190135"/>
        <label>2</label>
    </ligand>
</feature>
<dbReference type="FunFam" id="3.10.20.30:FF:000012">
    <property type="entry name" value="Xanthine dehydrogenase/oxidase"/>
    <property type="match status" value="1"/>
</dbReference>
<dbReference type="Pfam" id="PF00111">
    <property type="entry name" value="Fer2"/>
    <property type="match status" value="1"/>
</dbReference>
<evidence type="ECO:0000256" key="9">
    <source>
        <dbReference type="ARBA" id="ARBA00023004"/>
    </source>
</evidence>
<comment type="cofactor">
    <cofactor evidence="1 14">
        <name>FAD</name>
        <dbReference type="ChEBI" id="CHEBI:57692"/>
    </cofactor>
</comment>
<evidence type="ECO:0000256" key="8">
    <source>
        <dbReference type="ARBA" id="ARBA00023002"/>
    </source>
</evidence>
<evidence type="ECO:0000256" key="10">
    <source>
        <dbReference type="ARBA" id="ARBA00023014"/>
    </source>
</evidence>
<evidence type="ECO:0000313" key="18">
    <source>
        <dbReference type="EMBL" id="RHY18276.1"/>
    </source>
</evidence>
<dbReference type="InterPro" id="IPR006058">
    <property type="entry name" value="2Fe2S_fd_BS"/>
</dbReference>
<feature type="binding site" evidence="15">
    <location>
        <position position="135"/>
    </location>
    <ligand>
        <name>[2Fe-2S] cluster</name>
        <dbReference type="ChEBI" id="CHEBI:190135"/>
        <label>2</label>
    </ligand>
</feature>
<dbReference type="InterPro" id="IPR002888">
    <property type="entry name" value="2Fe-2S-bd"/>
</dbReference>